<dbReference type="EMBL" id="PGCI01001374">
    <property type="protein sequence ID" value="PLW05242.1"/>
    <property type="molecule type" value="Genomic_DNA"/>
</dbReference>
<comment type="caution">
    <text evidence="1">The sequence shown here is derived from an EMBL/GenBank/DDBJ whole genome shotgun (WGS) entry which is preliminary data.</text>
</comment>
<sequence>MSIWSCPESLYTIQACVWFLQESVCIIRASTVWFIRTSLTGTVIDDLSIDRRHGRNASAISTVSIFYVRHRCEQHPHLDGDVYAHAVKSWLQNWSNCLVCLREEYNHTQNRANNILRRLIELTLCQQELQGLLHGRIWPSLARQESLFPLIIEELAMSAITHGSNSARFTEMAAYRGRTLAPFTIKEDKYLTPWHDSVAAWADKFDGPTVIKRHGTFAVIKYPRHLAPTLNVLQTCL</sequence>
<dbReference type="AlphaFoldDB" id="A0A2N5RWA8"/>
<organism evidence="1 2">
    <name type="scientific">Puccinia coronata f. sp. avenae</name>
    <dbReference type="NCBI Taxonomy" id="200324"/>
    <lineage>
        <taxon>Eukaryota</taxon>
        <taxon>Fungi</taxon>
        <taxon>Dikarya</taxon>
        <taxon>Basidiomycota</taxon>
        <taxon>Pucciniomycotina</taxon>
        <taxon>Pucciniomycetes</taxon>
        <taxon>Pucciniales</taxon>
        <taxon>Pucciniaceae</taxon>
        <taxon>Puccinia</taxon>
    </lineage>
</organism>
<dbReference type="Proteomes" id="UP000235392">
    <property type="component" value="Unassembled WGS sequence"/>
</dbReference>
<evidence type="ECO:0000313" key="2">
    <source>
        <dbReference type="Proteomes" id="UP000235392"/>
    </source>
</evidence>
<proteinExistence type="predicted"/>
<gene>
    <name evidence="1" type="ORF">PCASD_25947</name>
</gene>
<evidence type="ECO:0000313" key="1">
    <source>
        <dbReference type="EMBL" id="PLW05242.1"/>
    </source>
</evidence>
<protein>
    <submittedName>
        <fullName evidence="1">Uncharacterized protein</fullName>
    </submittedName>
</protein>
<accession>A0A2N5RWA8</accession>
<name>A0A2N5RWA8_9BASI</name>
<reference evidence="1 2" key="1">
    <citation type="submission" date="2017-11" db="EMBL/GenBank/DDBJ databases">
        <title>De novo assembly and phasing of dikaryotic genomes from two isolates of Puccinia coronata f. sp. avenae, the causal agent of oat crown rust.</title>
        <authorList>
            <person name="Miller M.E."/>
            <person name="Zhang Y."/>
            <person name="Omidvar V."/>
            <person name="Sperschneider J."/>
            <person name="Schwessinger B."/>
            <person name="Raley C."/>
            <person name="Palmer J.M."/>
            <person name="Garnica D."/>
            <person name="Upadhyaya N."/>
            <person name="Rathjen J."/>
            <person name="Taylor J.M."/>
            <person name="Park R.F."/>
            <person name="Dodds P.N."/>
            <person name="Hirsch C.D."/>
            <person name="Kianian S.F."/>
            <person name="Figueroa M."/>
        </authorList>
    </citation>
    <scope>NUCLEOTIDE SEQUENCE [LARGE SCALE GENOMIC DNA]</scope>
    <source>
        <strain evidence="1">12SD80</strain>
    </source>
</reference>